<dbReference type="EMBL" id="PVTD01000018">
    <property type="protein sequence ID" value="PRY19773.1"/>
    <property type="molecule type" value="Genomic_DNA"/>
</dbReference>
<dbReference type="PANTHER" id="PTHR32347:SF23">
    <property type="entry name" value="BLL5650 PROTEIN"/>
    <property type="match status" value="1"/>
</dbReference>
<dbReference type="SUPFAM" id="SSF111369">
    <property type="entry name" value="HlyD-like secretion proteins"/>
    <property type="match status" value="2"/>
</dbReference>
<name>A0A2T0RF24_9RHOB</name>
<dbReference type="Proteomes" id="UP000239480">
    <property type="component" value="Unassembled WGS sequence"/>
</dbReference>
<evidence type="ECO:0000256" key="4">
    <source>
        <dbReference type="SAM" id="Phobius"/>
    </source>
</evidence>
<dbReference type="Gene3D" id="2.40.30.170">
    <property type="match status" value="1"/>
</dbReference>
<dbReference type="GO" id="GO:0030313">
    <property type="term" value="C:cell envelope"/>
    <property type="evidence" value="ECO:0007669"/>
    <property type="project" value="UniProtKB-SubCell"/>
</dbReference>
<feature type="coiled-coil region" evidence="3">
    <location>
        <begin position="100"/>
        <end position="143"/>
    </location>
</feature>
<evidence type="ECO:0000313" key="6">
    <source>
        <dbReference type="EMBL" id="PRY19773.1"/>
    </source>
</evidence>
<feature type="transmembrane region" description="Helical" evidence="4">
    <location>
        <begin position="29"/>
        <end position="49"/>
    </location>
</feature>
<organism evidence="6 7">
    <name type="scientific">Aliiruegeria haliotis</name>
    <dbReference type="NCBI Taxonomy" id="1280846"/>
    <lineage>
        <taxon>Bacteria</taxon>
        <taxon>Pseudomonadati</taxon>
        <taxon>Pseudomonadota</taxon>
        <taxon>Alphaproteobacteria</taxon>
        <taxon>Rhodobacterales</taxon>
        <taxon>Roseobacteraceae</taxon>
        <taxon>Aliiruegeria</taxon>
    </lineage>
</organism>
<keyword evidence="4" id="KW-0812">Transmembrane</keyword>
<dbReference type="Pfam" id="PF25917">
    <property type="entry name" value="BSH_RND"/>
    <property type="match status" value="1"/>
</dbReference>
<evidence type="ECO:0000256" key="3">
    <source>
        <dbReference type="SAM" id="Coils"/>
    </source>
</evidence>
<evidence type="ECO:0000259" key="5">
    <source>
        <dbReference type="Pfam" id="PF25917"/>
    </source>
</evidence>
<protein>
    <submittedName>
        <fullName evidence="6">Multidrug resistance efflux pump</fullName>
    </submittedName>
</protein>
<evidence type="ECO:0000256" key="2">
    <source>
        <dbReference type="ARBA" id="ARBA00023054"/>
    </source>
</evidence>
<dbReference type="RefSeq" id="WP_106208271.1">
    <property type="nucleotide sequence ID" value="NZ_PVTD01000018.1"/>
</dbReference>
<dbReference type="AlphaFoldDB" id="A0A2T0RF24"/>
<evidence type="ECO:0000313" key="7">
    <source>
        <dbReference type="Proteomes" id="UP000239480"/>
    </source>
</evidence>
<evidence type="ECO:0000256" key="1">
    <source>
        <dbReference type="ARBA" id="ARBA00004196"/>
    </source>
</evidence>
<gene>
    <name evidence="6" type="ORF">CLV78_11816</name>
</gene>
<proteinExistence type="predicted"/>
<dbReference type="PANTHER" id="PTHR32347">
    <property type="entry name" value="EFFLUX SYSTEM COMPONENT YKNX-RELATED"/>
    <property type="match status" value="1"/>
</dbReference>
<keyword evidence="4" id="KW-1133">Transmembrane helix</keyword>
<feature type="transmembrane region" description="Helical" evidence="4">
    <location>
        <begin position="6"/>
        <end position="22"/>
    </location>
</feature>
<dbReference type="InterPro" id="IPR058625">
    <property type="entry name" value="MdtA-like_BSH"/>
</dbReference>
<keyword evidence="4" id="KW-0472">Membrane</keyword>
<dbReference type="InterPro" id="IPR050465">
    <property type="entry name" value="UPF0194_transport"/>
</dbReference>
<comment type="caution">
    <text evidence="6">The sequence shown here is derived from an EMBL/GenBank/DDBJ whole genome shotgun (WGS) entry which is preliminary data.</text>
</comment>
<reference evidence="6 7" key="1">
    <citation type="submission" date="2018-03" db="EMBL/GenBank/DDBJ databases">
        <title>Genomic Encyclopedia of Archaeal and Bacterial Type Strains, Phase II (KMG-II): from individual species to whole genera.</title>
        <authorList>
            <person name="Goeker M."/>
        </authorList>
    </citation>
    <scope>NUCLEOTIDE SEQUENCE [LARGE SCALE GENOMIC DNA]</scope>
    <source>
        <strain evidence="6 7">DSM 29328</strain>
    </source>
</reference>
<keyword evidence="7" id="KW-1185">Reference proteome</keyword>
<comment type="subcellular location">
    <subcellularLocation>
        <location evidence="1">Cell envelope</location>
    </subcellularLocation>
</comment>
<dbReference type="Gene3D" id="1.10.287.470">
    <property type="entry name" value="Helix hairpin bin"/>
    <property type="match status" value="2"/>
</dbReference>
<accession>A0A2T0RF24</accession>
<dbReference type="Gene3D" id="2.40.50.100">
    <property type="match status" value="1"/>
</dbReference>
<dbReference type="OrthoDB" id="9811754at2"/>
<keyword evidence="2 3" id="KW-0175">Coiled coil</keyword>
<feature type="domain" description="Multidrug resistance protein MdtA-like barrel-sandwich hybrid" evidence="5">
    <location>
        <begin position="61"/>
        <end position="241"/>
    </location>
</feature>
<sequence>MIVFMTLVYVALLFVLIKLKVLPNTKATWLSTVVWMTVLFIFLFIPMQWGAPSGPVNVVTRAVQVVPNVGGQVVDIAVEPNTPLNKGDVLFQIDPEPFKIAVAQAKATKARVEAQVLQDKDALNSAMAQLSQAEARRDLAQLRFDDDTKLVENGTISQNRLERRQTDLDAAQGTVAQMMSAVSRAETEIGALTEDGVVAKLAEATAALELAEWNLDQTTVRAPSDGFVTNLALAEGQRVTSLPFAPSMVFVDTSERTVLAEVHQIYLRHLEPGQPAELTFKTLPGVVLPGKVETVLDVASQGQAIVSGTAAQPGRIRSEPFLVRIVLDDPDQLAAISPGTAGTTAIYTESVVPTHVIRKVMIRMTSILNYVRPAL</sequence>